<dbReference type="InterPro" id="IPR003594">
    <property type="entry name" value="HATPase_dom"/>
</dbReference>
<protein>
    <recommendedName>
        <fullName evidence="2">histidine kinase</fullName>
        <ecNumber evidence="2">2.7.13.3</ecNumber>
    </recommendedName>
</protein>
<evidence type="ECO:0000313" key="7">
    <source>
        <dbReference type="Proteomes" id="UP000198773"/>
    </source>
</evidence>
<dbReference type="SUPFAM" id="SSF63829">
    <property type="entry name" value="Calcium-dependent phosphotriesterase"/>
    <property type="match status" value="1"/>
</dbReference>
<evidence type="ECO:0000256" key="3">
    <source>
        <dbReference type="ARBA" id="ARBA00022553"/>
    </source>
</evidence>
<dbReference type="InterPro" id="IPR003018">
    <property type="entry name" value="GAF"/>
</dbReference>
<accession>A0A1H4D6R5</accession>
<dbReference type="SUPFAM" id="SSF55874">
    <property type="entry name" value="ATPase domain of HSP90 chaperone/DNA topoisomerase II/histidine kinase"/>
    <property type="match status" value="1"/>
</dbReference>
<feature type="transmembrane region" description="Helical" evidence="4">
    <location>
        <begin position="796"/>
        <end position="816"/>
    </location>
</feature>
<evidence type="ECO:0000256" key="1">
    <source>
        <dbReference type="ARBA" id="ARBA00000085"/>
    </source>
</evidence>
<dbReference type="InterPro" id="IPR029016">
    <property type="entry name" value="GAF-like_dom_sf"/>
</dbReference>
<dbReference type="PRINTS" id="PR00344">
    <property type="entry name" value="BCTRLSENSOR"/>
</dbReference>
<dbReference type="PROSITE" id="PS50109">
    <property type="entry name" value="HIS_KIN"/>
    <property type="match status" value="1"/>
</dbReference>
<name>A0A1H4D6R5_ALKAM</name>
<feature type="domain" description="Histidine kinase" evidence="5">
    <location>
        <begin position="1039"/>
        <end position="1270"/>
    </location>
</feature>
<keyword evidence="7" id="KW-1185">Reference proteome</keyword>
<dbReference type="InterPro" id="IPR011123">
    <property type="entry name" value="Y_Y_Y"/>
</dbReference>
<evidence type="ECO:0000256" key="2">
    <source>
        <dbReference type="ARBA" id="ARBA00012438"/>
    </source>
</evidence>
<keyword evidence="3" id="KW-0597">Phosphoprotein</keyword>
<dbReference type="InterPro" id="IPR036097">
    <property type="entry name" value="HisK_dim/P_sf"/>
</dbReference>
<dbReference type="InterPro" id="IPR005467">
    <property type="entry name" value="His_kinase_dom"/>
</dbReference>
<evidence type="ECO:0000256" key="4">
    <source>
        <dbReference type="SAM" id="Phobius"/>
    </source>
</evidence>
<dbReference type="PANTHER" id="PTHR43547">
    <property type="entry name" value="TWO-COMPONENT HISTIDINE KINASE"/>
    <property type="match status" value="1"/>
</dbReference>
<proteinExistence type="predicted"/>
<keyword evidence="6" id="KW-0808">Transferase</keyword>
<dbReference type="InterPro" id="IPR004358">
    <property type="entry name" value="Sig_transdc_His_kin-like_C"/>
</dbReference>
<keyword evidence="4" id="KW-0472">Membrane</keyword>
<evidence type="ECO:0000313" key="6">
    <source>
        <dbReference type="EMBL" id="SEA68435.1"/>
    </source>
</evidence>
<dbReference type="STRING" id="152573.SAMN04488051_105100"/>
<comment type="catalytic activity">
    <reaction evidence="1">
        <text>ATP + protein L-histidine = ADP + protein N-phospho-L-histidine.</text>
        <dbReference type="EC" id="2.7.13.3"/>
    </reaction>
</comment>
<dbReference type="InterPro" id="IPR003661">
    <property type="entry name" value="HisK_dim/P_dom"/>
</dbReference>
<evidence type="ECO:0000259" key="5">
    <source>
        <dbReference type="PROSITE" id="PS50109"/>
    </source>
</evidence>
<dbReference type="SUPFAM" id="SSF55781">
    <property type="entry name" value="GAF domain-like"/>
    <property type="match status" value="1"/>
</dbReference>
<dbReference type="Gene3D" id="2.60.40.10">
    <property type="entry name" value="Immunoglobulins"/>
    <property type="match status" value="1"/>
</dbReference>
<dbReference type="InterPro" id="IPR013783">
    <property type="entry name" value="Ig-like_fold"/>
</dbReference>
<gene>
    <name evidence="6" type="ORF">SAMN04488051_105100</name>
</gene>
<dbReference type="Pfam" id="PF07495">
    <property type="entry name" value="Y_Y_Y"/>
    <property type="match status" value="1"/>
</dbReference>
<dbReference type="GO" id="GO:0000155">
    <property type="term" value="F:phosphorelay sensor kinase activity"/>
    <property type="evidence" value="ECO:0007669"/>
    <property type="project" value="InterPro"/>
</dbReference>
<dbReference type="CDD" id="cd00075">
    <property type="entry name" value="HATPase"/>
    <property type="match status" value="1"/>
</dbReference>
<dbReference type="EMBL" id="FNRM01000005">
    <property type="protein sequence ID" value="SEA68435.1"/>
    <property type="molecule type" value="Genomic_DNA"/>
</dbReference>
<dbReference type="OrthoDB" id="176203at2"/>
<dbReference type="PANTHER" id="PTHR43547:SF2">
    <property type="entry name" value="HYBRID SIGNAL TRANSDUCTION HISTIDINE KINASE C"/>
    <property type="match status" value="1"/>
</dbReference>
<reference evidence="6 7" key="1">
    <citation type="submission" date="2016-10" db="EMBL/GenBank/DDBJ databases">
        <authorList>
            <person name="de Groot N.N."/>
        </authorList>
    </citation>
    <scope>NUCLEOTIDE SEQUENCE [LARGE SCALE GENOMIC DNA]</scope>
    <source>
        <strain evidence="6 7">CGMCC 1.3430</strain>
    </source>
</reference>
<dbReference type="CDD" id="cd00082">
    <property type="entry name" value="HisKA"/>
    <property type="match status" value="1"/>
</dbReference>
<dbReference type="Gene3D" id="2.130.10.10">
    <property type="entry name" value="YVTN repeat-like/Quinoprotein amine dehydrogenase"/>
    <property type="match status" value="2"/>
</dbReference>
<keyword evidence="4" id="KW-1133">Transmembrane helix</keyword>
<dbReference type="Pfam" id="PF02518">
    <property type="entry name" value="HATPase_c"/>
    <property type="match status" value="1"/>
</dbReference>
<dbReference type="SMART" id="SM00065">
    <property type="entry name" value="GAF"/>
    <property type="match status" value="1"/>
</dbReference>
<dbReference type="EC" id="2.7.13.3" evidence="2"/>
<dbReference type="AlphaFoldDB" id="A0A1H4D6R5"/>
<dbReference type="Gene3D" id="3.30.565.10">
    <property type="entry name" value="Histidine kinase-like ATPase, C-terminal domain"/>
    <property type="match status" value="1"/>
</dbReference>
<dbReference type="Pfam" id="PF13185">
    <property type="entry name" value="GAF_2"/>
    <property type="match status" value="1"/>
</dbReference>
<sequence length="1271" mass="144049">MFRCRFNALLWKLSLWLLLLCTGSIVWSAPQVYSRFIHLNDNFDISPLATRMVQDNNGFLWLGTQHGLYRFDGGDVTRFQADAANANSLSADWVTSLLVEGTDTLWIGTRYGGLNRLDLKTERFEQLRFAIDTDDVTQNEIAVLYQDATDRIWVGTYGAGVFYWEPDKQRILALEIPAEIDGVSTAYINDIWLDDSQQLWLAIGDAPLRTKGRATGGLIRWDLRLQQGQGWHPGNSDLSHDSATSLAAHPEHGLLFALYGGGLWRMNSLTWQPEPMAMPESMLRIQATSIGMDAAGNIWLASDGQGLWLYLTASQRWQQFQYHPEFNAGLRNATISKLYFDAQGALWLLSQSGFSLLGPVAQQVRTLPFGSRDPNLLGAANVFGVEAVSEQEVWIANREAGVALFNPLSGQLQRFALPEDAIGPSIVRAVLKEQDWLWVGTDRGLYRLLPDTADWQYMALPELGGPPTISIIYPDAQGRLWLGSRGSGLYLLDQQRQFMRHYHTGSESYPLPFNTITSMVIDPKGYFWLGSLDRGVIRADLELSDWQHWRQFDGSEHGLVFNGIQLIYPQNGHIWIRAGNLNHRWLDRSEPPFFKAYPTDESVDAALIAADEFRLLYRSHWLPASRSLLELNVSHGMQETTWIGAWELADGMIYRGGSSGMDYFRPQDLPQDHTIPAVQLTRFSLFNQTVLPGSSKLLPQALPYLDRLVLKYKEDMFSIRFAVPSLLHQQQLQYRYRLQGFDRDWIMTSANERIATYTRLPPGLYQFEVAARLGNGEWQESAILPIQVLPPWWMTWWFRGLIIAAVIFALWLWLHLKMQAERTMRRELQHQVTKRTLELREKHDALESSNKDLTLLQKIGREITSSLDLDQVLSRCHQMLSELIDVHVMVIGLHRPQLQQIEFVFWLENNQQSPSFSIDKDDPAVLASLCFNQRKEIQVNQRSDFFKFFSSMPQPLSGEPMQSVIYIPLMVNQQAVGVFSVQSPRPFAYSESQLDLLRTLASTIAIAVVNADTFTRLQQTQQQLVMQEKMASLGGLVAGVAHEINTPLGICVTATSHLKAEFELLQRAFVEKKLQQSQFNRFLQHMQDGLKILEVNTERAAALVQSFKQVSVDQSADGSRDIELASYLRDVLLSLQPQLKTVACQFELNCPDGIHWHTDAGAVAQIITNLVMNSIKHAFTNISQPQISLDISQQGRQLQLNFRDNGQGMDAVSLQRLFEPFYTTKRSLGGTGLGAHIVYNLVTARLKGQIKVSSEPCQGLHYQITLPMDAC</sequence>
<keyword evidence="4" id="KW-0812">Transmembrane</keyword>
<dbReference type="InterPro" id="IPR015943">
    <property type="entry name" value="WD40/YVTN_repeat-like_dom_sf"/>
</dbReference>
<dbReference type="SUPFAM" id="SSF47384">
    <property type="entry name" value="Homodimeric domain of signal transducing histidine kinase"/>
    <property type="match status" value="1"/>
</dbReference>
<dbReference type="FunFam" id="2.60.40.10:FF:000791">
    <property type="entry name" value="Two-component system sensor histidine kinase/response regulator"/>
    <property type="match status" value="1"/>
</dbReference>
<dbReference type="InterPro" id="IPR036890">
    <property type="entry name" value="HATPase_C_sf"/>
</dbReference>
<dbReference type="Proteomes" id="UP000198773">
    <property type="component" value="Unassembled WGS sequence"/>
</dbReference>
<dbReference type="SUPFAM" id="SSF101898">
    <property type="entry name" value="NHL repeat"/>
    <property type="match status" value="1"/>
</dbReference>
<dbReference type="Gene3D" id="3.30.450.40">
    <property type="match status" value="1"/>
</dbReference>
<keyword evidence="6" id="KW-0418">Kinase</keyword>
<dbReference type="Gene3D" id="1.10.287.130">
    <property type="match status" value="1"/>
</dbReference>
<dbReference type="SMART" id="SM00387">
    <property type="entry name" value="HATPase_c"/>
    <property type="match status" value="1"/>
</dbReference>
<organism evidence="6 7">
    <name type="scientific">Alkalimonas amylolytica</name>
    <dbReference type="NCBI Taxonomy" id="152573"/>
    <lineage>
        <taxon>Bacteria</taxon>
        <taxon>Pseudomonadati</taxon>
        <taxon>Pseudomonadota</taxon>
        <taxon>Gammaproteobacteria</taxon>
        <taxon>Alkalimonas</taxon>
    </lineage>
</organism>